<keyword evidence="4" id="KW-0159">Chromosome partition</keyword>
<dbReference type="InterPro" id="IPR036259">
    <property type="entry name" value="MFS_trans_sf"/>
</dbReference>
<evidence type="ECO:0000259" key="10">
    <source>
        <dbReference type="PROSITE" id="PS50901"/>
    </source>
</evidence>
<organism evidence="11 12">
    <name type="scientific">Pontibacillus chungwhensis BH030062</name>
    <dbReference type="NCBI Taxonomy" id="1385513"/>
    <lineage>
        <taxon>Bacteria</taxon>
        <taxon>Bacillati</taxon>
        <taxon>Bacillota</taxon>
        <taxon>Bacilli</taxon>
        <taxon>Bacillales</taxon>
        <taxon>Bacillaceae</taxon>
        <taxon>Pontibacillus</taxon>
    </lineage>
</organism>
<dbReference type="OrthoDB" id="9807790at2"/>
<evidence type="ECO:0000256" key="2">
    <source>
        <dbReference type="ARBA" id="ARBA00006474"/>
    </source>
</evidence>
<keyword evidence="6" id="KW-0238">DNA-binding</keyword>
<keyword evidence="12" id="KW-1185">Reference proteome</keyword>
<dbReference type="STRING" id="1385513.N780_11235"/>
<evidence type="ECO:0000256" key="3">
    <source>
        <dbReference type="ARBA" id="ARBA00022741"/>
    </source>
</evidence>
<protein>
    <submittedName>
        <fullName evidence="11">Cell division protein FtsK</fullName>
    </submittedName>
</protein>
<evidence type="ECO:0000256" key="4">
    <source>
        <dbReference type="ARBA" id="ARBA00022829"/>
    </source>
</evidence>
<feature type="domain" description="FtsK" evidence="10">
    <location>
        <begin position="441"/>
        <end position="637"/>
    </location>
</feature>
<evidence type="ECO:0000256" key="1">
    <source>
        <dbReference type="ARBA" id="ARBA00004141"/>
    </source>
</evidence>
<dbReference type="InterPro" id="IPR003593">
    <property type="entry name" value="AAA+_ATPase"/>
</dbReference>
<dbReference type="Gene3D" id="3.30.980.40">
    <property type="match status" value="1"/>
</dbReference>
<evidence type="ECO:0000256" key="6">
    <source>
        <dbReference type="ARBA" id="ARBA00023125"/>
    </source>
</evidence>
<dbReference type="InterPro" id="IPR050206">
    <property type="entry name" value="FtsK/SpoIIIE/SftA"/>
</dbReference>
<dbReference type="SMART" id="SM00382">
    <property type="entry name" value="AAA"/>
    <property type="match status" value="1"/>
</dbReference>
<dbReference type="InterPro" id="IPR027417">
    <property type="entry name" value="P-loop_NTPase"/>
</dbReference>
<gene>
    <name evidence="11" type="ORF">N780_11235</name>
</gene>
<dbReference type="InterPro" id="IPR036388">
    <property type="entry name" value="WH-like_DNA-bd_sf"/>
</dbReference>
<proteinExistence type="inferred from homology"/>
<accession>A0A0A2UYC7</accession>
<name>A0A0A2UYC7_9BACI</name>
<evidence type="ECO:0000313" key="12">
    <source>
        <dbReference type="Proteomes" id="UP000030153"/>
    </source>
</evidence>
<dbReference type="Pfam" id="PF17854">
    <property type="entry name" value="FtsK_alpha"/>
    <property type="match status" value="1"/>
</dbReference>
<feature type="transmembrane region" description="Helical" evidence="9">
    <location>
        <begin position="21"/>
        <end position="41"/>
    </location>
</feature>
<evidence type="ECO:0000256" key="5">
    <source>
        <dbReference type="ARBA" id="ARBA00022840"/>
    </source>
</evidence>
<evidence type="ECO:0000256" key="9">
    <source>
        <dbReference type="SAM" id="Phobius"/>
    </source>
</evidence>
<keyword evidence="9" id="KW-0472">Membrane</keyword>
<reference evidence="11 12" key="1">
    <citation type="submission" date="2013-08" db="EMBL/GenBank/DDBJ databases">
        <title>Genome of Pontibacillus chungwhensis.</title>
        <authorList>
            <person name="Wang Q."/>
            <person name="Wang G."/>
        </authorList>
    </citation>
    <scope>NUCLEOTIDE SEQUENCE [LARGE SCALE GENOMIC DNA]</scope>
    <source>
        <strain evidence="11 12">BH030062</strain>
    </source>
</reference>
<keyword evidence="11" id="KW-0131">Cell cycle</keyword>
<feature type="transmembrane region" description="Helical" evidence="9">
    <location>
        <begin position="90"/>
        <end position="109"/>
    </location>
</feature>
<dbReference type="RefSeq" id="WP_036778829.1">
    <property type="nucleotide sequence ID" value="NZ_AVBG01000001.1"/>
</dbReference>
<keyword evidence="5 7" id="KW-0067">ATP-binding</keyword>
<dbReference type="CDD" id="cd01127">
    <property type="entry name" value="TrwB_TraG_TraD_VirD4"/>
    <property type="match status" value="1"/>
</dbReference>
<dbReference type="GO" id="GO:0016020">
    <property type="term" value="C:membrane"/>
    <property type="evidence" value="ECO:0007669"/>
    <property type="project" value="UniProtKB-SubCell"/>
</dbReference>
<comment type="similarity">
    <text evidence="2">Belongs to the FtsK/SpoIIIE/SftA family.</text>
</comment>
<dbReference type="PANTHER" id="PTHR22683">
    <property type="entry name" value="SPORULATION PROTEIN RELATED"/>
    <property type="match status" value="1"/>
</dbReference>
<sequence length="777" mass="86577">MAKKRQKKKQKRTQVKDQVKFELIGLLFIFLSVFGSGASAISGGAIPNSLEHLFQFFFGIWYFIVSIFLFVVGIYLMVQRKWPVFIHKRFIGFYILFAAILLLTHVQTFEAVMKDNVEPSILKVTWNHYQAYTQGTISSSQLGGGLIGGSLFAFTYYLFAPTGAKIVSVFAMIVGILFLTEISLGDLLRSLLGKGKEFMGHQWSSVKEQREQYKEKRQKDKDEQKDQEEAPIEYGNGSRQDKQPAPESESEETLSSPIIQDFTDNAYKQEKPSEKKSTAQSAQEVQPEEDGLAETLPLTEMENVDYQLPSLDLLAEPTQNTQQQERSKIQATVKKLEQTFHSFGVKAKVTKVHVGPSVTKYEVYPDVGVKVSKIVNLHDDLALALAAKDIRIEAPIPGKSAVGIEVPNQEVAMVSLREVIEPHQSQSDSKLLFGLGRDISGDAIVSELNKMPHLLVAGATGSGKSVCINGIITSILMRAKPHEVKMMMIDPKKVELNVYNGIPHLLAPVVTDPKKASRALKKVVSEMERRYELFSDTATRNIEGYNEHIRKHNAESEDSQPQLPYIVVLVDELADLMMVASNEVEDAITRLAQMARAAGIHLIIATQRPSVDVITGVIKANIPSRIAFSVSSQTDSRTILDSGGAEKLLGRGDMLFIPVGSSKPTRVQGAFLSDEEVERIVEHCVEQQKAQYEEEMIPEEESEVKQEVDDDLYDDAVSLVLEMQSASVSMLQRRFRIGYTRAARLIDAMEDRKIVGPYEGSKPREVLASQSSEEISS</sequence>
<dbReference type="SUPFAM" id="SSF103473">
    <property type="entry name" value="MFS general substrate transporter"/>
    <property type="match status" value="1"/>
</dbReference>
<dbReference type="eggNOG" id="COG1674">
    <property type="taxonomic scope" value="Bacteria"/>
</dbReference>
<comment type="caution">
    <text evidence="11">The sequence shown here is derived from an EMBL/GenBank/DDBJ whole genome shotgun (WGS) entry which is preliminary data.</text>
</comment>
<dbReference type="Gene3D" id="3.40.50.300">
    <property type="entry name" value="P-loop containing nucleotide triphosphate hydrolases"/>
    <property type="match status" value="1"/>
</dbReference>
<comment type="subcellular location">
    <subcellularLocation>
        <location evidence="1">Membrane</location>
        <topology evidence="1">Multi-pass membrane protein</topology>
    </subcellularLocation>
</comment>
<dbReference type="InterPro" id="IPR018541">
    <property type="entry name" value="Ftsk_gamma"/>
</dbReference>
<feature type="compositionally biased region" description="Basic and acidic residues" evidence="8">
    <location>
        <begin position="267"/>
        <end position="277"/>
    </location>
</feature>
<keyword evidence="11" id="KW-0132">Cell division</keyword>
<feature type="transmembrane region" description="Helical" evidence="9">
    <location>
        <begin position="142"/>
        <end position="159"/>
    </location>
</feature>
<feature type="binding site" evidence="7">
    <location>
        <begin position="458"/>
        <end position="465"/>
    </location>
    <ligand>
        <name>ATP</name>
        <dbReference type="ChEBI" id="CHEBI:30616"/>
    </ligand>
</feature>
<keyword evidence="3 7" id="KW-0547">Nucleotide-binding</keyword>
<dbReference type="Pfam" id="PF09397">
    <property type="entry name" value="FtsK_gamma"/>
    <property type="match status" value="1"/>
</dbReference>
<dbReference type="AlphaFoldDB" id="A0A0A2UYC7"/>
<dbReference type="Proteomes" id="UP000030153">
    <property type="component" value="Unassembled WGS sequence"/>
</dbReference>
<feature type="transmembrane region" description="Helical" evidence="9">
    <location>
        <begin position="53"/>
        <end position="78"/>
    </location>
</feature>
<dbReference type="GO" id="GO:0051301">
    <property type="term" value="P:cell division"/>
    <property type="evidence" value="ECO:0007669"/>
    <property type="project" value="UniProtKB-KW"/>
</dbReference>
<dbReference type="GO" id="GO:0003677">
    <property type="term" value="F:DNA binding"/>
    <property type="evidence" value="ECO:0007669"/>
    <property type="project" value="UniProtKB-KW"/>
</dbReference>
<dbReference type="EMBL" id="AVBG01000001">
    <property type="protein sequence ID" value="KGP92914.1"/>
    <property type="molecule type" value="Genomic_DNA"/>
</dbReference>
<evidence type="ECO:0000256" key="8">
    <source>
        <dbReference type="SAM" id="MobiDB-lite"/>
    </source>
</evidence>
<dbReference type="GO" id="GO:0007059">
    <property type="term" value="P:chromosome segregation"/>
    <property type="evidence" value="ECO:0007669"/>
    <property type="project" value="UniProtKB-KW"/>
</dbReference>
<dbReference type="PROSITE" id="PS50901">
    <property type="entry name" value="FTSK"/>
    <property type="match status" value="1"/>
</dbReference>
<feature type="compositionally biased region" description="Basic and acidic residues" evidence="8">
    <location>
        <begin position="207"/>
        <end position="228"/>
    </location>
</feature>
<feature type="transmembrane region" description="Helical" evidence="9">
    <location>
        <begin position="166"/>
        <end position="184"/>
    </location>
</feature>
<evidence type="ECO:0000313" key="11">
    <source>
        <dbReference type="EMBL" id="KGP92914.1"/>
    </source>
</evidence>
<dbReference type="SUPFAM" id="SSF46785">
    <property type="entry name" value="Winged helix' DNA-binding domain"/>
    <property type="match status" value="1"/>
</dbReference>
<evidence type="ECO:0000256" key="7">
    <source>
        <dbReference type="PROSITE-ProRule" id="PRU00289"/>
    </source>
</evidence>
<dbReference type="Gene3D" id="1.10.10.10">
    <property type="entry name" value="Winged helix-like DNA-binding domain superfamily/Winged helix DNA-binding domain"/>
    <property type="match status" value="1"/>
</dbReference>
<dbReference type="Pfam" id="PF01580">
    <property type="entry name" value="FtsK_SpoIIIE"/>
    <property type="match status" value="1"/>
</dbReference>
<keyword evidence="9" id="KW-1133">Transmembrane helix</keyword>
<dbReference type="PANTHER" id="PTHR22683:SF41">
    <property type="entry name" value="DNA TRANSLOCASE FTSK"/>
    <property type="match status" value="1"/>
</dbReference>
<dbReference type="InterPro" id="IPR041027">
    <property type="entry name" value="FtsK_alpha"/>
</dbReference>
<dbReference type="InterPro" id="IPR002543">
    <property type="entry name" value="FtsK_dom"/>
</dbReference>
<keyword evidence="9" id="KW-0812">Transmembrane</keyword>
<dbReference type="SUPFAM" id="SSF52540">
    <property type="entry name" value="P-loop containing nucleoside triphosphate hydrolases"/>
    <property type="match status" value="1"/>
</dbReference>
<feature type="region of interest" description="Disordered" evidence="8">
    <location>
        <begin position="203"/>
        <end position="291"/>
    </location>
</feature>
<dbReference type="SMART" id="SM00843">
    <property type="entry name" value="Ftsk_gamma"/>
    <property type="match status" value="1"/>
</dbReference>
<dbReference type="GO" id="GO:0005524">
    <property type="term" value="F:ATP binding"/>
    <property type="evidence" value="ECO:0007669"/>
    <property type="project" value="UniProtKB-UniRule"/>
</dbReference>
<dbReference type="InterPro" id="IPR036390">
    <property type="entry name" value="WH_DNA-bd_sf"/>
</dbReference>